<evidence type="ECO:0000313" key="7">
    <source>
        <dbReference type="EMBL" id="XDI37668.1"/>
    </source>
</evidence>
<keyword evidence="7" id="KW-0012">Acyltransferase</keyword>
<dbReference type="Pfam" id="PF13523">
    <property type="entry name" value="Acetyltransf_8"/>
    <property type="match status" value="1"/>
</dbReference>
<organism evidence="7">
    <name type="scientific">Alkalihalophilus sp. As8PL</name>
    <dbReference type="NCBI Taxonomy" id="3237103"/>
    <lineage>
        <taxon>Bacteria</taxon>
        <taxon>Bacillati</taxon>
        <taxon>Bacillota</taxon>
        <taxon>Bacilli</taxon>
        <taxon>Bacillales</taxon>
        <taxon>Bacillaceae</taxon>
        <taxon>Alkalihalophilus</taxon>
    </lineage>
</organism>
<dbReference type="GO" id="GO:0016410">
    <property type="term" value="F:N-acyltransferase activity"/>
    <property type="evidence" value="ECO:0007669"/>
    <property type="project" value="TreeGrafter"/>
</dbReference>
<keyword evidence="4" id="KW-0046">Antibiotic resistance</keyword>
<dbReference type="RefSeq" id="WP_368504997.1">
    <property type="nucleotide sequence ID" value="NZ_CP162551.1"/>
</dbReference>
<comment type="function">
    <text evidence="1">Acyltransferase required for the direct transfer of medium- to long-chain fatty acyl moieties from a carrier protein (MbtL) on to the epsilon-amino group of lysine residue in the mycobactin core.</text>
</comment>
<sequence length="192" mass="22787">MNLFDEQIGYEISFREVELEKDLEKLHQWHHQDHVIPFWKQNFMLPDYKVHLQKLLADQHQTLYIGHLDDEPMSYFERYWTEDDLIANYYDAEVGDQGIHLLIGPDAFLGKGLALPLVRAMTAFGFQHPETKKIIAEPDIRNKKMIHVFEKCGFEAVKEVDLPDKRGLLMFCDREEFLRRWEGVYYIQPSTA</sequence>
<dbReference type="PANTHER" id="PTHR31438">
    <property type="entry name" value="LYSINE N-ACYLTRANSFERASE C17G9.06C-RELATED"/>
    <property type="match status" value="1"/>
</dbReference>
<dbReference type="AlphaFoldDB" id="A0AB39BV18"/>
<dbReference type="SMART" id="SM01006">
    <property type="entry name" value="AlcB"/>
    <property type="match status" value="1"/>
</dbReference>
<dbReference type="EMBL" id="CP162551">
    <property type="protein sequence ID" value="XDI37668.1"/>
    <property type="molecule type" value="Genomic_DNA"/>
</dbReference>
<accession>A0AB39BV18</accession>
<evidence type="ECO:0000256" key="5">
    <source>
        <dbReference type="ARBA" id="ARBA00031122"/>
    </source>
</evidence>
<dbReference type="PANTHER" id="PTHR31438:SF1">
    <property type="entry name" value="LYSINE N-ACYLTRANSFERASE C17G9.06C-RELATED"/>
    <property type="match status" value="1"/>
</dbReference>
<evidence type="ECO:0000256" key="1">
    <source>
        <dbReference type="ARBA" id="ARBA00003818"/>
    </source>
</evidence>
<name>A0AB39BV18_9BACI</name>
<evidence type="ECO:0000259" key="6">
    <source>
        <dbReference type="PROSITE" id="PS51186"/>
    </source>
</evidence>
<dbReference type="SUPFAM" id="SSF55729">
    <property type="entry name" value="Acyl-CoA N-acyltransferases (Nat)"/>
    <property type="match status" value="1"/>
</dbReference>
<dbReference type="InterPro" id="IPR000182">
    <property type="entry name" value="GNAT_dom"/>
</dbReference>
<dbReference type="InterPro" id="IPR016181">
    <property type="entry name" value="Acyl_CoA_acyltransferase"/>
</dbReference>
<gene>
    <name evidence="7" type="ORF">AB3N04_04940</name>
</gene>
<keyword evidence="7" id="KW-0808">Transferase</keyword>
<evidence type="ECO:0000256" key="4">
    <source>
        <dbReference type="ARBA" id="ARBA00023251"/>
    </source>
</evidence>
<evidence type="ECO:0000256" key="3">
    <source>
        <dbReference type="ARBA" id="ARBA00020586"/>
    </source>
</evidence>
<proteinExistence type="predicted"/>
<dbReference type="GO" id="GO:0046677">
    <property type="term" value="P:response to antibiotic"/>
    <property type="evidence" value="ECO:0007669"/>
    <property type="project" value="UniProtKB-KW"/>
</dbReference>
<dbReference type="PROSITE" id="PS51186">
    <property type="entry name" value="GNAT"/>
    <property type="match status" value="1"/>
</dbReference>
<evidence type="ECO:0000256" key="2">
    <source>
        <dbReference type="ARBA" id="ARBA00004924"/>
    </source>
</evidence>
<comment type="pathway">
    <text evidence="2">Siderophore biosynthesis.</text>
</comment>
<feature type="domain" description="N-acetyltransferase" evidence="6">
    <location>
        <begin position="12"/>
        <end position="175"/>
    </location>
</feature>
<dbReference type="GO" id="GO:0019290">
    <property type="term" value="P:siderophore biosynthetic process"/>
    <property type="evidence" value="ECO:0007669"/>
    <property type="project" value="InterPro"/>
</dbReference>
<reference evidence="7" key="1">
    <citation type="submission" date="2024-07" db="EMBL/GenBank/DDBJ databases">
        <title>Identification and characteristics of an arsenic-resistant bacterial isolate, which belongs to a novel species.</title>
        <authorList>
            <person name="Juszczyk A."/>
            <person name="Kowalczyk A."/>
            <person name="Was K."/>
            <person name="Kosowicz W."/>
            <person name="Budzyn A."/>
            <person name="Latowski D."/>
        </authorList>
    </citation>
    <scope>NUCLEOTIDE SEQUENCE</scope>
    <source>
        <strain evidence="7">As8PL</strain>
    </source>
</reference>
<dbReference type="InterPro" id="IPR019432">
    <property type="entry name" value="Acyltransferase_MbtK/IucB-like"/>
</dbReference>
<dbReference type="Gene3D" id="3.40.630.30">
    <property type="match status" value="1"/>
</dbReference>
<protein>
    <recommendedName>
        <fullName evidence="3">Lysine N-acyltransferase MbtK</fullName>
    </recommendedName>
    <alternativeName>
        <fullName evidence="5">Mycobactin synthase protein K</fullName>
    </alternativeName>
</protein>